<dbReference type="FunFam" id="3.40.80.10:FF:000001">
    <property type="entry name" value="Peptidoglycan recognition protein 1"/>
    <property type="match status" value="1"/>
</dbReference>
<proteinExistence type="inferred from homology"/>
<feature type="non-terminal residue" evidence="7">
    <location>
        <position position="1"/>
    </location>
</feature>
<dbReference type="GO" id="GO:0009253">
    <property type="term" value="P:peptidoglycan catabolic process"/>
    <property type="evidence" value="ECO:0007669"/>
    <property type="project" value="InterPro"/>
</dbReference>
<sequence>QILELGGDGLGLRVPQLPLPDAAVLRLSERVFGVTVMGHRAALLQQSPPGAAPAEPPKVECTNLTVSRADWGARRPFAVDYSIIPVRNVVVHHTVTPGCSSGSQCAGTLREIQNFQIDTLEFPDIGYNFMIGGDGRVYEGAGWHKVGAHTRGYNTKSIGVAFIGNFSDERPDAAMLQALRRLLACGVAMGELHEQYRLFGGRQVTATASPGSRLYAELKTWPHFTLDPLSS</sequence>
<dbReference type="SMART" id="SM00701">
    <property type="entry name" value="PGRP"/>
    <property type="match status" value="1"/>
</dbReference>
<dbReference type="InterPro" id="IPR015510">
    <property type="entry name" value="PGRP"/>
</dbReference>
<evidence type="ECO:0000256" key="2">
    <source>
        <dbReference type="ARBA" id="ARBA00022588"/>
    </source>
</evidence>
<evidence type="ECO:0000313" key="8">
    <source>
        <dbReference type="Proteomes" id="UP000030742"/>
    </source>
</evidence>
<evidence type="ECO:0000256" key="3">
    <source>
        <dbReference type="ARBA" id="ARBA00022859"/>
    </source>
</evidence>
<comment type="function">
    <text evidence="4">Peptidoglycan-recognition protein probably involved in innate immunity by binding to peptidoglycans (PGN) of bacteria and activating the prophenoloxidase (proPO) cascade immune response. Binds to 1,3-beta-D-glucan and PGN.</text>
</comment>
<dbReference type="EMBL" id="KB632257">
    <property type="protein sequence ID" value="ERL90793.1"/>
    <property type="molecule type" value="Genomic_DNA"/>
</dbReference>
<dbReference type="GO" id="GO:0008745">
    <property type="term" value="F:N-acetylmuramoyl-L-alanine amidase activity"/>
    <property type="evidence" value="ECO:0007669"/>
    <property type="project" value="InterPro"/>
</dbReference>
<evidence type="ECO:0000259" key="5">
    <source>
        <dbReference type="SMART" id="SM00644"/>
    </source>
</evidence>
<evidence type="ECO:0000313" key="7">
    <source>
        <dbReference type="EMBL" id="ERL90793.1"/>
    </source>
</evidence>
<dbReference type="SUPFAM" id="SSF55846">
    <property type="entry name" value="N-acetylmuramoyl-L-alanine amidase-like"/>
    <property type="match status" value="1"/>
</dbReference>
<feature type="domain" description="Peptidoglycan recognition protein family" evidence="6">
    <location>
        <begin position="63"/>
        <end position="205"/>
    </location>
</feature>
<evidence type="ECO:0000256" key="1">
    <source>
        <dbReference type="ARBA" id="ARBA00007553"/>
    </source>
</evidence>
<dbReference type="STRING" id="77166.U4UEM8"/>
<protein>
    <recommendedName>
        <fullName evidence="9">Peptidoglycan-recognition protein</fullName>
    </recommendedName>
</protein>
<gene>
    <name evidence="7" type="ORF">D910_08139</name>
</gene>
<organism evidence="7 8">
    <name type="scientific">Dendroctonus ponderosae</name>
    <name type="common">Mountain pine beetle</name>
    <dbReference type="NCBI Taxonomy" id="77166"/>
    <lineage>
        <taxon>Eukaryota</taxon>
        <taxon>Metazoa</taxon>
        <taxon>Ecdysozoa</taxon>
        <taxon>Arthropoda</taxon>
        <taxon>Hexapoda</taxon>
        <taxon>Insecta</taxon>
        <taxon>Pterygota</taxon>
        <taxon>Neoptera</taxon>
        <taxon>Endopterygota</taxon>
        <taxon>Coleoptera</taxon>
        <taxon>Polyphaga</taxon>
        <taxon>Cucujiformia</taxon>
        <taxon>Curculionidae</taxon>
        <taxon>Scolytinae</taxon>
        <taxon>Dendroctonus</taxon>
    </lineage>
</organism>
<dbReference type="OrthoDB" id="10001926at2759"/>
<evidence type="ECO:0000256" key="4">
    <source>
        <dbReference type="ARBA" id="ARBA00057187"/>
    </source>
</evidence>
<dbReference type="GO" id="GO:0008270">
    <property type="term" value="F:zinc ion binding"/>
    <property type="evidence" value="ECO:0007669"/>
    <property type="project" value="InterPro"/>
</dbReference>
<dbReference type="CDD" id="cd06583">
    <property type="entry name" value="PGRP"/>
    <property type="match status" value="1"/>
</dbReference>
<keyword evidence="2" id="KW-0399">Innate immunity</keyword>
<dbReference type="Gene3D" id="3.40.80.10">
    <property type="entry name" value="Peptidoglycan recognition protein-like"/>
    <property type="match status" value="1"/>
</dbReference>
<reference evidence="7 8" key="1">
    <citation type="journal article" date="2013" name="Genome Biol.">
        <title>Draft genome of the mountain pine beetle, Dendroctonus ponderosae Hopkins, a major forest pest.</title>
        <authorList>
            <person name="Keeling C.I."/>
            <person name="Yuen M.M."/>
            <person name="Liao N.Y."/>
            <person name="Docking T.R."/>
            <person name="Chan S.K."/>
            <person name="Taylor G.A."/>
            <person name="Palmquist D.L."/>
            <person name="Jackman S.D."/>
            <person name="Nguyen A."/>
            <person name="Li M."/>
            <person name="Henderson H."/>
            <person name="Janes J.K."/>
            <person name="Zhao Y."/>
            <person name="Pandoh P."/>
            <person name="Moore R."/>
            <person name="Sperling F.A."/>
            <person name="Huber D.P."/>
            <person name="Birol I."/>
            <person name="Jones S.J."/>
            <person name="Bohlmann J."/>
        </authorList>
    </citation>
    <scope>NUCLEOTIDE SEQUENCE</scope>
</reference>
<dbReference type="InterPro" id="IPR002502">
    <property type="entry name" value="Amidase_domain"/>
</dbReference>
<evidence type="ECO:0008006" key="9">
    <source>
        <dbReference type="Google" id="ProtNLM"/>
    </source>
</evidence>
<keyword evidence="3" id="KW-0391">Immunity</keyword>
<dbReference type="GO" id="GO:0045087">
    <property type="term" value="P:innate immune response"/>
    <property type="evidence" value="ECO:0007669"/>
    <property type="project" value="UniProtKB-KW"/>
</dbReference>
<dbReference type="PANTHER" id="PTHR11022">
    <property type="entry name" value="PEPTIDOGLYCAN RECOGNITION PROTEIN"/>
    <property type="match status" value="1"/>
</dbReference>
<dbReference type="SMART" id="SM00644">
    <property type="entry name" value="Ami_2"/>
    <property type="match status" value="1"/>
</dbReference>
<dbReference type="InterPro" id="IPR036505">
    <property type="entry name" value="Amidase/PGRP_sf"/>
</dbReference>
<dbReference type="Pfam" id="PF01510">
    <property type="entry name" value="Amidase_2"/>
    <property type="match status" value="1"/>
</dbReference>
<accession>U4UEM8</accession>
<feature type="domain" description="N-acetylmuramoyl-L-alanine amidase" evidence="5">
    <location>
        <begin position="72"/>
        <end position="211"/>
    </location>
</feature>
<dbReference type="PANTHER" id="PTHR11022:SF74">
    <property type="entry name" value="PEPTIDOGLYCAN-RECOGNITION PROTEIN SA"/>
    <property type="match status" value="1"/>
</dbReference>
<dbReference type="InterPro" id="IPR006619">
    <property type="entry name" value="PGRP_domain_met/bac"/>
</dbReference>
<comment type="similarity">
    <text evidence="1">Belongs to the N-acetylmuramoyl-L-alanine amidase 2 family.</text>
</comment>
<dbReference type="AlphaFoldDB" id="U4UEM8"/>
<dbReference type="Proteomes" id="UP000030742">
    <property type="component" value="Unassembled WGS sequence"/>
</dbReference>
<name>U4UEM8_DENPD</name>
<evidence type="ECO:0000259" key="6">
    <source>
        <dbReference type="SMART" id="SM00701"/>
    </source>
</evidence>